<protein>
    <submittedName>
        <fullName evidence="2">Uncharacterized protein</fullName>
    </submittedName>
</protein>
<dbReference type="AlphaFoldDB" id="A0AAX6ERX0"/>
<reference evidence="2" key="2">
    <citation type="submission" date="2023-04" db="EMBL/GenBank/DDBJ databases">
        <authorList>
            <person name="Bruccoleri R.E."/>
            <person name="Oakeley E.J."/>
            <person name="Faust A.-M."/>
            <person name="Dessus-Babus S."/>
            <person name="Altorfer M."/>
            <person name="Burckhardt D."/>
            <person name="Oertli M."/>
            <person name="Naumann U."/>
            <person name="Petersen F."/>
            <person name="Wong J."/>
        </authorList>
    </citation>
    <scope>NUCLEOTIDE SEQUENCE</scope>
    <source>
        <strain evidence="2">GSM-AAB239-AS_SAM_17_03QT</strain>
        <tissue evidence="2">Leaf</tissue>
    </source>
</reference>
<proteinExistence type="predicted"/>
<evidence type="ECO:0000313" key="2">
    <source>
        <dbReference type="EMBL" id="KAJ6806830.1"/>
    </source>
</evidence>
<accession>A0AAX6ERX0</accession>
<dbReference type="EMBL" id="JANAVB010034417">
    <property type="protein sequence ID" value="KAJ6806830.1"/>
    <property type="molecule type" value="Genomic_DNA"/>
</dbReference>
<feature type="region of interest" description="Disordered" evidence="1">
    <location>
        <begin position="36"/>
        <end position="59"/>
    </location>
</feature>
<organism evidence="2 3">
    <name type="scientific">Iris pallida</name>
    <name type="common">Sweet iris</name>
    <dbReference type="NCBI Taxonomy" id="29817"/>
    <lineage>
        <taxon>Eukaryota</taxon>
        <taxon>Viridiplantae</taxon>
        <taxon>Streptophyta</taxon>
        <taxon>Embryophyta</taxon>
        <taxon>Tracheophyta</taxon>
        <taxon>Spermatophyta</taxon>
        <taxon>Magnoliopsida</taxon>
        <taxon>Liliopsida</taxon>
        <taxon>Asparagales</taxon>
        <taxon>Iridaceae</taxon>
        <taxon>Iridoideae</taxon>
        <taxon>Irideae</taxon>
        <taxon>Iris</taxon>
    </lineage>
</organism>
<sequence>MIGLEYRWVMSWMRWPLRGLAHETVVRSSRVDLSFHGTAWPSRSRPHRPRQRSSREELDSRGIALEVTARRLDEEIRVRSSMARMFRGAQRRRPNLARYSGD</sequence>
<gene>
    <name evidence="2" type="ORF">M6B38_105795</name>
</gene>
<evidence type="ECO:0000256" key="1">
    <source>
        <dbReference type="SAM" id="MobiDB-lite"/>
    </source>
</evidence>
<keyword evidence="3" id="KW-1185">Reference proteome</keyword>
<name>A0AAX6ERX0_IRIPA</name>
<comment type="caution">
    <text evidence="2">The sequence shown here is derived from an EMBL/GenBank/DDBJ whole genome shotgun (WGS) entry which is preliminary data.</text>
</comment>
<reference evidence="2" key="1">
    <citation type="journal article" date="2023" name="GigaByte">
        <title>Genome assembly of the bearded iris, Iris pallida Lam.</title>
        <authorList>
            <person name="Bruccoleri R.E."/>
            <person name="Oakeley E.J."/>
            <person name="Faust A.M.E."/>
            <person name="Altorfer M."/>
            <person name="Dessus-Babus S."/>
            <person name="Burckhardt D."/>
            <person name="Oertli M."/>
            <person name="Naumann U."/>
            <person name="Petersen F."/>
            <person name="Wong J."/>
        </authorList>
    </citation>
    <scope>NUCLEOTIDE SEQUENCE</scope>
    <source>
        <strain evidence="2">GSM-AAB239-AS_SAM_17_03QT</strain>
    </source>
</reference>
<evidence type="ECO:0000313" key="3">
    <source>
        <dbReference type="Proteomes" id="UP001140949"/>
    </source>
</evidence>
<dbReference type="Proteomes" id="UP001140949">
    <property type="component" value="Unassembled WGS sequence"/>
</dbReference>